<proteinExistence type="predicted"/>
<dbReference type="RefSeq" id="WP_200359461.1">
    <property type="nucleotide sequence ID" value="NZ_JAENIL010000090.1"/>
</dbReference>
<keyword evidence="2" id="KW-1185">Reference proteome</keyword>
<dbReference type="AlphaFoldDB" id="A0A934S6V8"/>
<dbReference type="Proteomes" id="UP000617628">
    <property type="component" value="Unassembled WGS sequence"/>
</dbReference>
<protein>
    <submittedName>
        <fullName evidence="1">Uncharacterized protein</fullName>
    </submittedName>
</protein>
<comment type="caution">
    <text evidence="1">The sequence shown here is derived from an EMBL/GenBank/DDBJ whole genome shotgun (WGS) entry which is preliminary data.</text>
</comment>
<dbReference type="EMBL" id="JAENIL010000090">
    <property type="protein sequence ID" value="MBK1880464.1"/>
    <property type="molecule type" value="Genomic_DNA"/>
</dbReference>
<accession>A0A934S6V8</accession>
<evidence type="ECO:0000313" key="1">
    <source>
        <dbReference type="EMBL" id="MBK1880464.1"/>
    </source>
</evidence>
<gene>
    <name evidence="1" type="ORF">JIN87_26495</name>
</gene>
<name>A0A934S6V8_9BACT</name>
<sequence>MPDRLSRRMVLLAAYEDFTRRETVSLREENFELMLKVQDKKAKVIAELETITDAPAEEERSEFKSRIEALLLQEAKNTEMLSDKMASNRQEHRRLSRNTVSANKFRSVYAAPIDRSGVSGTLKGKA</sequence>
<organism evidence="1 2">
    <name type="scientific">Pelagicoccus mobilis</name>
    <dbReference type="NCBI Taxonomy" id="415221"/>
    <lineage>
        <taxon>Bacteria</taxon>
        <taxon>Pseudomonadati</taxon>
        <taxon>Verrucomicrobiota</taxon>
        <taxon>Opitutia</taxon>
        <taxon>Puniceicoccales</taxon>
        <taxon>Pelagicoccaceae</taxon>
        <taxon>Pelagicoccus</taxon>
    </lineage>
</organism>
<evidence type="ECO:0000313" key="2">
    <source>
        <dbReference type="Proteomes" id="UP000617628"/>
    </source>
</evidence>
<reference evidence="1" key="1">
    <citation type="submission" date="2021-01" db="EMBL/GenBank/DDBJ databases">
        <title>Modified the classification status of verrucomicrobia.</title>
        <authorList>
            <person name="Feng X."/>
        </authorList>
    </citation>
    <scope>NUCLEOTIDE SEQUENCE</scope>
    <source>
        <strain evidence="1">KCTC 13126</strain>
    </source>
</reference>